<dbReference type="AlphaFoldDB" id="A0A840D8P5"/>
<feature type="region of interest" description="Disordered" evidence="1">
    <location>
        <begin position="35"/>
        <end position="69"/>
    </location>
</feature>
<dbReference type="EMBL" id="JACIER010000018">
    <property type="protein sequence ID" value="MBB4045824.1"/>
    <property type="molecule type" value="Genomic_DNA"/>
</dbReference>
<feature type="compositionally biased region" description="Polar residues" evidence="1">
    <location>
        <begin position="57"/>
        <end position="69"/>
    </location>
</feature>
<dbReference type="Proteomes" id="UP000560658">
    <property type="component" value="Unassembled WGS sequence"/>
</dbReference>
<evidence type="ECO:0000313" key="3">
    <source>
        <dbReference type="Proteomes" id="UP000560658"/>
    </source>
</evidence>
<evidence type="ECO:0000313" key="2">
    <source>
        <dbReference type="EMBL" id="MBB4045824.1"/>
    </source>
</evidence>
<gene>
    <name evidence="2" type="ORF">GGR06_003646</name>
</gene>
<sequence length="69" mass="8001">MYFELKFTPYPNYIFFFLYFVPQLHDGRSYSRAVGYSSGLPPSNRQGSHEREITNIDAGNNFGNNRTTV</sequence>
<organism evidence="2 3">
    <name type="scientific">Bacteroides reticulotermitis</name>
    <dbReference type="NCBI Taxonomy" id="1133319"/>
    <lineage>
        <taxon>Bacteria</taxon>
        <taxon>Pseudomonadati</taxon>
        <taxon>Bacteroidota</taxon>
        <taxon>Bacteroidia</taxon>
        <taxon>Bacteroidales</taxon>
        <taxon>Bacteroidaceae</taxon>
        <taxon>Bacteroides</taxon>
    </lineage>
</organism>
<keyword evidence="3" id="KW-1185">Reference proteome</keyword>
<protein>
    <submittedName>
        <fullName evidence="2">Uncharacterized protein</fullName>
    </submittedName>
</protein>
<name>A0A840D8P5_9BACE</name>
<evidence type="ECO:0000256" key="1">
    <source>
        <dbReference type="SAM" id="MobiDB-lite"/>
    </source>
</evidence>
<accession>A0A840D8P5</accession>
<reference evidence="2" key="1">
    <citation type="submission" date="2020-08" db="EMBL/GenBank/DDBJ databases">
        <title>Genomic Encyclopedia of Type Strains, Phase IV (KMG-IV): sequencing the most valuable type-strain genomes for metagenomic binning, comparative biology and taxonomic classification.</title>
        <authorList>
            <person name="Goeker M."/>
        </authorList>
    </citation>
    <scope>NUCLEOTIDE SEQUENCE [LARGE SCALE GENOMIC DNA]</scope>
    <source>
        <strain evidence="2">DSM 105720</strain>
    </source>
</reference>
<comment type="caution">
    <text evidence="2">The sequence shown here is derived from an EMBL/GenBank/DDBJ whole genome shotgun (WGS) entry which is preliminary data.</text>
</comment>
<proteinExistence type="predicted"/>